<evidence type="ECO:0000256" key="1">
    <source>
        <dbReference type="SAM" id="Phobius"/>
    </source>
</evidence>
<feature type="transmembrane region" description="Helical" evidence="1">
    <location>
        <begin position="90"/>
        <end position="111"/>
    </location>
</feature>
<dbReference type="AlphaFoldDB" id="A0A1E8CHR8"/>
<evidence type="ECO:0000313" key="3">
    <source>
        <dbReference type="EMBL" id="OFE11984.1"/>
    </source>
</evidence>
<gene>
    <name evidence="3" type="ORF">PHACT_01520</name>
</gene>
<dbReference type="Pfam" id="PF20349">
    <property type="entry name" value="DUF6644"/>
    <property type="match status" value="1"/>
</dbReference>
<dbReference type="InterPro" id="IPR046586">
    <property type="entry name" value="DUF6644"/>
</dbReference>
<organism evidence="3 4">
    <name type="scientific">Pseudohongiella acticola</name>
    <dbReference type="NCBI Taxonomy" id="1524254"/>
    <lineage>
        <taxon>Bacteria</taxon>
        <taxon>Pseudomonadati</taxon>
        <taxon>Pseudomonadota</taxon>
        <taxon>Gammaproteobacteria</taxon>
        <taxon>Pseudomonadales</taxon>
        <taxon>Pseudohongiellaceae</taxon>
        <taxon>Pseudohongiella</taxon>
    </lineage>
</organism>
<keyword evidence="1" id="KW-0472">Membrane</keyword>
<reference evidence="4" key="1">
    <citation type="submission" date="2016-07" db="EMBL/GenBank/DDBJ databases">
        <authorList>
            <person name="Florea S."/>
            <person name="Webb J.S."/>
            <person name="Jaromczyk J."/>
            <person name="Schardl C.L."/>
        </authorList>
    </citation>
    <scope>NUCLEOTIDE SEQUENCE [LARGE SCALE GENOMIC DNA]</scope>
    <source>
        <strain evidence="4">KCTC 42131</strain>
    </source>
</reference>
<dbReference type="EMBL" id="MASR01000001">
    <property type="protein sequence ID" value="OFE11984.1"/>
    <property type="molecule type" value="Genomic_DNA"/>
</dbReference>
<dbReference type="STRING" id="1524254.PHACT_01520"/>
<name>A0A1E8CHR8_9GAMM</name>
<feature type="transmembrane region" description="Helical" evidence="1">
    <location>
        <begin position="58"/>
        <end position="78"/>
    </location>
</feature>
<keyword evidence="1" id="KW-1133">Transmembrane helix</keyword>
<feature type="transmembrane region" description="Helical" evidence="1">
    <location>
        <begin position="123"/>
        <end position="145"/>
    </location>
</feature>
<proteinExistence type="predicted"/>
<dbReference type="Proteomes" id="UP000175669">
    <property type="component" value="Unassembled WGS sequence"/>
</dbReference>
<sequence length="154" mass="17541">MTELSIKLLSSVPGLPPILQTIHLLGLAMLMASAIMINLRLLNLAGRRQSPQEMMQRLFPWLFCALPVMLFSGLPFLLARPQRYLNNPVFLYKAGFLCLALLLTVVLWRSYRNGTAQHQHWPIKLAALLALMAWLMTAMSGRWIAYADYLFWPG</sequence>
<feature type="domain" description="DUF6644" evidence="2">
    <location>
        <begin position="20"/>
        <end position="146"/>
    </location>
</feature>
<comment type="caution">
    <text evidence="3">The sequence shown here is derived from an EMBL/GenBank/DDBJ whole genome shotgun (WGS) entry which is preliminary data.</text>
</comment>
<dbReference type="OrthoDB" id="7058402at2"/>
<accession>A0A1E8CHR8</accession>
<keyword evidence="1" id="KW-0812">Transmembrane</keyword>
<evidence type="ECO:0000313" key="4">
    <source>
        <dbReference type="Proteomes" id="UP000175669"/>
    </source>
</evidence>
<protein>
    <recommendedName>
        <fullName evidence="2">DUF6644 domain-containing protein</fullName>
    </recommendedName>
</protein>
<feature type="transmembrane region" description="Helical" evidence="1">
    <location>
        <begin position="18"/>
        <end position="37"/>
    </location>
</feature>
<evidence type="ECO:0000259" key="2">
    <source>
        <dbReference type="Pfam" id="PF20349"/>
    </source>
</evidence>
<keyword evidence="4" id="KW-1185">Reference proteome</keyword>
<dbReference type="RefSeq" id="WP_070115608.1">
    <property type="nucleotide sequence ID" value="NZ_MASR01000001.1"/>
</dbReference>